<dbReference type="EMBL" id="AM167904">
    <property type="protein sequence ID" value="CAJ47772.1"/>
    <property type="molecule type" value="Genomic_DNA"/>
</dbReference>
<dbReference type="Pfam" id="PF07681">
    <property type="entry name" value="DoxX"/>
    <property type="match status" value="1"/>
</dbReference>
<dbReference type="HOGENOM" id="CLU_058421_7_4_4"/>
<reference evidence="8 9" key="1">
    <citation type="journal article" date="2006" name="J. Bacteriol.">
        <title>Comparison of the genome sequence of the poultry pathogen Bordetella avium with those of B. bronchiseptica, B. pertussis, and B. parapertussis reveals extensive diversity in surface structures associated with host interaction.</title>
        <authorList>
            <person name="Sebaihia M."/>
            <person name="Preston A."/>
            <person name="Maskell D.J."/>
            <person name="Kuzmiak H."/>
            <person name="Connell T.D."/>
            <person name="King N.D."/>
            <person name="Orndorff P.E."/>
            <person name="Miyamoto D.M."/>
            <person name="Thomson N.R."/>
            <person name="Harris D."/>
            <person name="Goble A."/>
            <person name="Lord A."/>
            <person name="Murphy L."/>
            <person name="Quail M.A."/>
            <person name="Rutter S."/>
            <person name="Squares R."/>
            <person name="Squares S."/>
            <person name="Woodward J."/>
            <person name="Parkhill J."/>
            <person name="Temple L.M."/>
        </authorList>
    </citation>
    <scope>NUCLEOTIDE SEQUENCE [LARGE SCALE GENOMIC DNA]</scope>
    <source>
        <strain evidence="8 9">197N</strain>
    </source>
</reference>
<dbReference type="InterPro" id="IPR051907">
    <property type="entry name" value="DoxX-like_oxidoreductase"/>
</dbReference>
<feature type="transmembrane region" description="Helical" evidence="7">
    <location>
        <begin position="83"/>
        <end position="104"/>
    </location>
</feature>
<evidence type="ECO:0000256" key="6">
    <source>
        <dbReference type="ARBA" id="ARBA00023136"/>
    </source>
</evidence>
<dbReference type="PANTHER" id="PTHR33452">
    <property type="entry name" value="OXIDOREDUCTASE CATD-RELATED"/>
    <property type="match status" value="1"/>
</dbReference>
<dbReference type="KEGG" id="bav:BAV0166"/>
<evidence type="ECO:0000256" key="7">
    <source>
        <dbReference type="SAM" id="Phobius"/>
    </source>
</evidence>
<dbReference type="InterPro" id="IPR032808">
    <property type="entry name" value="DoxX"/>
</dbReference>
<keyword evidence="3" id="KW-1003">Cell membrane</keyword>
<gene>
    <name evidence="8" type="ordered locus">BAV0166</name>
</gene>
<evidence type="ECO:0000256" key="3">
    <source>
        <dbReference type="ARBA" id="ARBA00022475"/>
    </source>
</evidence>
<dbReference type="STRING" id="360910.BAV0166"/>
<feature type="transmembrane region" description="Helical" evidence="7">
    <location>
        <begin position="55"/>
        <end position="76"/>
    </location>
</feature>
<dbReference type="eggNOG" id="COG2259">
    <property type="taxonomic scope" value="Bacteria"/>
</dbReference>
<dbReference type="AlphaFoldDB" id="Q2L138"/>
<dbReference type="Proteomes" id="UP000001977">
    <property type="component" value="Chromosome"/>
</dbReference>
<organism evidence="8 9">
    <name type="scientific">Bordetella avium (strain 197N)</name>
    <dbReference type="NCBI Taxonomy" id="360910"/>
    <lineage>
        <taxon>Bacteria</taxon>
        <taxon>Pseudomonadati</taxon>
        <taxon>Pseudomonadota</taxon>
        <taxon>Betaproteobacteria</taxon>
        <taxon>Burkholderiales</taxon>
        <taxon>Alcaligenaceae</taxon>
        <taxon>Bordetella</taxon>
    </lineage>
</organism>
<evidence type="ECO:0000256" key="2">
    <source>
        <dbReference type="ARBA" id="ARBA00006679"/>
    </source>
</evidence>
<comment type="subcellular location">
    <subcellularLocation>
        <location evidence="1">Cell membrane</location>
        <topology evidence="1">Multi-pass membrane protein</topology>
    </subcellularLocation>
</comment>
<evidence type="ECO:0000256" key="5">
    <source>
        <dbReference type="ARBA" id="ARBA00022989"/>
    </source>
</evidence>
<dbReference type="GO" id="GO:0005886">
    <property type="term" value="C:plasma membrane"/>
    <property type="evidence" value="ECO:0007669"/>
    <property type="project" value="UniProtKB-SubCell"/>
</dbReference>
<accession>Q2L138</accession>
<name>Q2L138_BORA1</name>
<keyword evidence="9" id="KW-1185">Reference proteome</keyword>
<keyword evidence="4 7" id="KW-0812">Transmembrane</keyword>
<evidence type="ECO:0000313" key="9">
    <source>
        <dbReference type="Proteomes" id="UP000001977"/>
    </source>
</evidence>
<feature type="transmembrane region" description="Helical" evidence="7">
    <location>
        <begin position="119"/>
        <end position="138"/>
    </location>
</feature>
<dbReference type="PANTHER" id="PTHR33452:SF7">
    <property type="entry name" value="DOXX FAMILY PROTEIN"/>
    <property type="match status" value="1"/>
</dbReference>
<evidence type="ECO:0000256" key="1">
    <source>
        <dbReference type="ARBA" id="ARBA00004651"/>
    </source>
</evidence>
<evidence type="ECO:0000313" key="8">
    <source>
        <dbReference type="EMBL" id="CAJ47772.1"/>
    </source>
</evidence>
<comment type="similarity">
    <text evidence="2">Belongs to the DoxX family.</text>
</comment>
<evidence type="ECO:0000256" key="4">
    <source>
        <dbReference type="ARBA" id="ARBA00022692"/>
    </source>
</evidence>
<proteinExistence type="inferred from homology"/>
<sequence>VRAHEPALALLLLRLWAGWEFARAGWIKLSGGWQAPQWFSGLDMPVPQAWLPADLNWIAAGGLELFCGLALLLGVFTRWASAILIYVTIVAVYAVHFDLGWAGWNQIDTADGLGFKVPLMLGLMLFVLFACGPGDYALDRVANRAGKRA</sequence>
<keyword evidence="6 7" id="KW-0472">Membrane</keyword>
<protein>
    <submittedName>
        <fullName evidence="8">Membrane protein</fullName>
    </submittedName>
</protein>
<feature type="non-terminal residue" evidence="8">
    <location>
        <position position="1"/>
    </location>
</feature>
<keyword evidence="5 7" id="KW-1133">Transmembrane helix</keyword>